<evidence type="ECO:0000259" key="7">
    <source>
        <dbReference type="Pfam" id="PF17210"/>
    </source>
</evidence>
<dbReference type="PANTHER" id="PTHR34819:SF3">
    <property type="entry name" value="CELL SURFACE PROTEIN"/>
    <property type="match status" value="1"/>
</dbReference>
<evidence type="ECO:0000256" key="2">
    <source>
        <dbReference type="ARBA" id="ARBA00022525"/>
    </source>
</evidence>
<dbReference type="Proteomes" id="UP000010121">
    <property type="component" value="Unassembled WGS sequence"/>
</dbReference>
<gene>
    <name evidence="9" type="ORF">Rsw2DRAFT_2962</name>
</gene>
<reference evidence="9 10" key="1">
    <citation type="submission" date="2009-08" db="EMBL/GenBank/DDBJ databases">
        <title>The draft genome of Rhodobacter sp. SW2.</title>
        <authorList>
            <consortium name="US DOE Joint Genome Institute (JGI-PGF)"/>
            <person name="Lucas S."/>
            <person name="Copeland A."/>
            <person name="Lapidus A."/>
            <person name="Glavina del Rio T."/>
            <person name="Tice H."/>
            <person name="Bruce D."/>
            <person name="Goodwin L."/>
            <person name="Pitluck S."/>
            <person name="Larimer F."/>
            <person name="Land M.L."/>
            <person name="Hauser L."/>
            <person name="Emerson D."/>
        </authorList>
    </citation>
    <scope>NUCLEOTIDE SEQUENCE [LARGE SCALE GENOMIC DNA]</scope>
    <source>
        <strain evidence="9 10">SW2</strain>
    </source>
</reference>
<dbReference type="InterPro" id="IPR013783">
    <property type="entry name" value="Ig-like_fold"/>
</dbReference>
<evidence type="ECO:0000256" key="5">
    <source>
        <dbReference type="SAM" id="SignalP"/>
    </source>
</evidence>
<feature type="domain" description="DUF11" evidence="6">
    <location>
        <begin position="163"/>
        <end position="267"/>
    </location>
</feature>
<dbReference type="InterPro" id="IPR051172">
    <property type="entry name" value="Chlamydia_OmcB"/>
</dbReference>
<dbReference type="PANTHER" id="PTHR34819">
    <property type="entry name" value="LARGE CYSTEINE-RICH PERIPLASMIC PROTEIN OMCB"/>
    <property type="match status" value="1"/>
</dbReference>
<feature type="domain" description="DUF11" evidence="6">
    <location>
        <begin position="38"/>
        <end position="142"/>
    </location>
</feature>
<evidence type="ECO:0000256" key="3">
    <source>
        <dbReference type="ARBA" id="ARBA00022729"/>
    </source>
</evidence>
<feature type="domain" description="DUF11" evidence="6">
    <location>
        <begin position="276"/>
        <end position="393"/>
    </location>
</feature>
<feature type="domain" description="DUF7507" evidence="8">
    <location>
        <begin position="1651"/>
        <end position="1749"/>
    </location>
</feature>
<dbReference type="eggNOG" id="COG1361">
    <property type="taxonomic scope" value="Bacteria"/>
</dbReference>
<organism evidence="9 10">
    <name type="scientific">Rhodobacter ferrooxidans</name>
    <dbReference type="NCBI Taxonomy" id="371731"/>
    <lineage>
        <taxon>Bacteria</taxon>
        <taxon>Pseudomonadati</taxon>
        <taxon>Pseudomonadota</taxon>
        <taxon>Alphaproteobacteria</taxon>
        <taxon>Rhodobacterales</taxon>
        <taxon>Rhodobacter group</taxon>
        <taxon>Rhodobacter</taxon>
    </lineage>
</organism>
<evidence type="ECO:0000256" key="1">
    <source>
        <dbReference type="ARBA" id="ARBA00004613"/>
    </source>
</evidence>
<evidence type="ECO:0000313" key="10">
    <source>
        <dbReference type="Proteomes" id="UP000010121"/>
    </source>
</evidence>
<evidence type="ECO:0000259" key="8">
    <source>
        <dbReference type="Pfam" id="PF24346"/>
    </source>
</evidence>
<feature type="domain" description="DUF11" evidence="6">
    <location>
        <begin position="975"/>
        <end position="1100"/>
    </location>
</feature>
<dbReference type="Gene3D" id="2.60.40.740">
    <property type="match status" value="1"/>
</dbReference>
<dbReference type="InterPro" id="IPR033764">
    <property type="entry name" value="Sdr_B"/>
</dbReference>
<dbReference type="Pfam" id="PF01345">
    <property type="entry name" value="DUF11"/>
    <property type="match status" value="8"/>
</dbReference>
<keyword evidence="2" id="KW-0964">Secreted</keyword>
<dbReference type="Pfam" id="PF17210">
    <property type="entry name" value="SdrD_B"/>
    <property type="match status" value="1"/>
</dbReference>
<protein>
    <submittedName>
        <fullName evidence="9">Conserved repeat domain protein</fullName>
    </submittedName>
</protein>
<dbReference type="SUPFAM" id="SSF117074">
    <property type="entry name" value="Hypothetical protein PA1324"/>
    <property type="match status" value="1"/>
</dbReference>
<feature type="domain" description="DUF11" evidence="6">
    <location>
        <begin position="837"/>
        <end position="960"/>
    </location>
</feature>
<keyword evidence="3 5" id="KW-0732">Signal</keyword>
<feature type="domain" description="DUF11" evidence="6">
    <location>
        <begin position="552"/>
        <end position="690"/>
    </location>
</feature>
<dbReference type="Gene3D" id="2.60.40.10">
    <property type="entry name" value="Immunoglobulins"/>
    <property type="match status" value="4"/>
</dbReference>
<dbReference type="GO" id="GO:0005576">
    <property type="term" value="C:extracellular region"/>
    <property type="evidence" value="ECO:0007669"/>
    <property type="project" value="UniProtKB-SubCell"/>
</dbReference>
<feature type="non-terminal residue" evidence="9">
    <location>
        <position position="1757"/>
    </location>
</feature>
<feature type="compositionally biased region" description="Polar residues" evidence="4">
    <location>
        <begin position="1364"/>
        <end position="1384"/>
    </location>
</feature>
<dbReference type="EMBL" id="ACYY01000026">
    <property type="protein sequence ID" value="EEW24067.1"/>
    <property type="molecule type" value="Genomic_DNA"/>
</dbReference>
<accession>C8S4I4</accession>
<feature type="domain" description="DUF7507" evidence="8">
    <location>
        <begin position="1525"/>
        <end position="1620"/>
    </location>
</feature>
<dbReference type="OrthoDB" id="9773411at2"/>
<feature type="domain" description="DUF11" evidence="6">
    <location>
        <begin position="417"/>
        <end position="522"/>
    </location>
</feature>
<feature type="domain" description="SD-repeat containing protein B" evidence="7">
    <location>
        <begin position="1110"/>
        <end position="1179"/>
    </location>
</feature>
<proteinExistence type="predicted"/>
<dbReference type="InterPro" id="IPR055354">
    <property type="entry name" value="DUF7507"/>
</dbReference>
<comment type="caution">
    <text evidence="9">The sequence shown here is derived from an EMBL/GenBank/DDBJ whole genome shotgun (WGS) entry which is preliminary data.</text>
</comment>
<dbReference type="InterPro" id="IPR001434">
    <property type="entry name" value="OmcB-like_DUF11"/>
</dbReference>
<feature type="signal peptide" evidence="5">
    <location>
        <begin position="1"/>
        <end position="24"/>
    </location>
</feature>
<keyword evidence="10" id="KW-1185">Reference proteome</keyword>
<evidence type="ECO:0000259" key="6">
    <source>
        <dbReference type="Pfam" id="PF01345"/>
    </source>
</evidence>
<dbReference type="NCBIfam" id="TIGR01451">
    <property type="entry name" value="B_ant_repeat"/>
    <property type="match status" value="7"/>
</dbReference>
<evidence type="ECO:0000313" key="9">
    <source>
        <dbReference type="EMBL" id="EEW24067.1"/>
    </source>
</evidence>
<dbReference type="InterPro" id="IPR047589">
    <property type="entry name" value="DUF11_rpt"/>
</dbReference>
<feature type="chain" id="PRO_5002991494" evidence="5">
    <location>
        <begin position="25"/>
        <end position="1757"/>
    </location>
</feature>
<dbReference type="STRING" id="371731.Rsw2DRAFT_2962"/>
<feature type="domain" description="DUF11" evidence="6">
    <location>
        <begin position="699"/>
        <end position="828"/>
    </location>
</feature>
<feature type="domain" description="DUF7507" evidence="8">
    <location>
        <begin position="1407"/>
        <end position="1501"/>
    </location>
</feature>
<name>C8S4I4_9RHOB</name>
<dbReference type="Pfam" id="PF24346">
    <property type="entry name" value="DUF7507"/>
    <property type="match status" value="3"/>
</dbReference>
<sequence length="1757" mass="174058">MTQGLLALIMLASVLIGGTGQAQAQDVNWVLSLSDAGSDPVAAGGTIAYTMSVTNDGFDAAPPTSITLQIPANTRFTGATGSITGCAPTPSIGPSSVTCNVPPLAPSAVATLSANLLTSVSGDVFFSASVPPVGDTDPADNDLTEQTTITAGADVGLVLRGPATASAGEVISYSFAATNNGPDPVTDLVLQFPIPSGVTNVVAPAGCVLTATTYDCTIPGPVAVGASVNVDFTGQISAASGSTVTAIGSVGAGNPSDPIDSNDNASLNTSVTAGSDLTIAKSRSPSGSLLVGNPAVFTLTPSYTGDSPNGIVVTDSIPANYTIDTVTAPGWICTVTGQVVECSRTTGSGAGANVPLGPISIATTVATPGTPTNTTSITAAGPDDPVPGNNSATDGGATIEEPVVDLQANKSGPFPALVVVGNSYDFTISTSNVGNAAFFGTLEMTDTLPAGLTVTAYAENGWTCTPAVSVVGPASILCSRVYTAGAPLAAGATTPSVTLTTTATTAGSVVNTMSVLSPDSNLPEDPLKDPLILDNNTTTYAVSSSEGPDSADISVIKSATLASLNAGEVQTFTIEVVNNGPVVSTDVEMTDNLQGLINSSVGAAGAGYISDSFTTGAAGGISCSTAATGGTSRELSCVIDTLPICTAGVDCPVFTVQVRPGGDGGARTNTASAISQTVPDSNLGNNADSAPFTLAPRVDVAVSKADSPDPAAAGQNLTYVITAQNLANGLSTATGVTITDTLPLNVTFVSASPSSGTCGTTPPANSTTTAGSRTVSCVLGSIGNGAQQTVTVIVRPNLITRNTTLQNDVAYSGAVPDIETGNDTASATTFVSPPRIDLIVNKDDTVDPLPIGDDTTYLVTVANLGPSSAENVLVTDTMPPSRLTYQSHVATGATCNSVPALDSLGQTLACTFPVIPAGESRTISITARGVAKGVGLNSVSVSSAETALGYEPNTGNNSTTEQTSIRTRADMEVASKTATPATVNLRDPFSYLIVVENNTGTGLAEADDVVVSDTLPSGMQLSGAPTVSVISGTTTTSTCTGASGSTSFTCALGTVSSGAVVHVTVPARIVTVTALGQTFTNTASVSTSSLDVLPGNNSNSGPVVANSSSLSGTVFRDFAANGTLDGSDTGIVGVTMTLTGTALDGTPVSRTVTTGAGGAYAFDFLPEGTYSISQGAISESYLTNGATAAGPGGGTPAPTQITAIPLLPATASPGYIFPKVPQARVAIAKAVQAGPMINADGSYNVTFRLRVQNPSLEGLTNVAVTDPLEGAAPLFGTYVALAAPTVPGTYTMVAAPSGSCGGLNGGFTGAGPATVASGFAIAAGATCTIDLQLRVQPTQPLPPLTGAGRYLNQATVDAQGVLSGQTSASNPQLTDLSDNGTSADANGNGRGNEAGENDPTPVTPVYNPAITLTKAIDLSVLPSPIAADSPISFTFTVTNSGNITLTDVTLSDALAGAVVTGGPITLAPGQVDSTSFTATYPLSAADLTANTLSNTATATGTWGLDAGGNPQKVSDPDTVATSFADIALVKAADASLLSVPPQVGDIISYDFAVTNTGNVPLTNVTLSDILTDAVLTGGPIPSLAVGATDSSTFTATYALTQADIDAGEVINRATADGVYGTDDGGDPISVQDESGANVTEDADTVVPLTQAPRIELIKSLSSLVDTTGDGQIGAGDTANYGFTVTNTGNVALAGVTVSDLLVSVSGGPVSLAIGATDSTSFTAAYVLTQADVDRGYVQNTATATGAAVTSSGDPILD</sequence>
<evidence type="ECO:0000256" key="4">
    <source>
        <dbReference type="SAM" id="MobiDB-lite"/>
    </source>
</evidence>
<comment type="subcellular location">
    <subcellularLocation>
        <location evidence="1">Secreted</location>
    </subcellularLocation>
</comment>
<feature type="region of interest" description="Disordered" evidence="4">
    <location>
        <begin position="1364"/>
        <end position="1402"/>
    </location>
</feature>